<evidence type="ECO:0000256" key="9">
    <source>
        <dbReference type="ARBA" id="ARBA00023077"/>
    </source>
</evidence>
<dbReference type="GO" id="GO:0006826">
    <property type="term" value="P:iron ion transport"/>
    <property type="evidence" value="ECO:0007669"/>
    <property type="project" value="UniProtKB-KW"/>
</dbReference>
<keyword evidence="4" id="KW-0410">Iron transport</keyword>
<proteinExistence type="inferred from homology"/>
<dbReference type="Pfam" id="PF00593">
    <property type="entry name" value="TonB_dep_Rec_b-barrel"/>
    <property type="match status" value="1"/>
</dbReference>
<keyword evidence="2 12" id="KW-0813">Transport</keyword>
<accession>A0A1T5F3L4</accession>
<dbReference type="CDD" id="cd01347">
    <property type="entry name" value="ligand_gated_channel"/>
    <property type="match status" value="1"/>
</dbReference>
<evidence type="ECO:0000256" key="4">
    <source>
        <dbReference type="ARBA" id="ARBA00022496"/>
    </source>
</evidence>
<feature type="short sequence motif" description="TonB C-terminal box" evidence="13">
    <location>
        <begin position="696"/>
        <end position="713"/>
    </location>
</feature>
<dbReference type="PANTHER" id="PTHR32552">
    <property type="entry name" value="FERRICHROME IRON RECEPTOR-RELATED"/>
    <property type="match status" value="1"/>
</dbReference>
<keyword evidence="11 12" id="KW-0998">Cell outer membrane</keyword>
<dbReference type="SUPFAM" id="SSF56935">
    <property type="entry name" value="Porins"/>
    <property type="match status" value="1"/>
</dbReference>
<dbReference type="InterPro" id="IPR039426">
    <property type="entry name" value="TonB-dep_rcpt-like"/>
</dbReference>
<evidence type="ECO:0000256" key="13">
    <source>
        <dbReference type="PROSITE-ProRule" id="PRU10144"/>
    </source>
</evidence>
<comment type="similarity">
    <text evidence="12 14">Belongs to the TonB-dependent receptor family.</text>
</comment>
<gene>
    <name evidence="18" type="ORF">SAMN06295920_10895</name>
</gene>
<evidence type="ECO:0000256" key="3">
    <source>
        <dbReference type="ARBA" id="ARBA00022452"/>
    </source>
</evidence>
<reference evidence="19" key="1">
    <citation type="submission" date="2017-02" db="EMBL/GenBank/DDBJ databases">
        <authorList>
            <person name="Varghese N."/>
            <person name="Submissions S."/>
        </authorList>
    </citation>
    <scope>NUCLEOTIDE SEQUENCE [LARGE SCALE GENOMIC DNA]</scope>
    <source>
        <strain evidence="19">UM2</strain>
    </source>
</reference>
<name>A0A1T5F3L4_9SPHN</name>
<evidence type="ECO:0000259" key="16">
    <source>
        <dbReference type="Pfam" id="PF00593"/>
    </source>
</evidence>
<dbReference type="Proteomes" id="UP000189818">
    <property type="component" value="Unassembled WGS sequence"/>
</dbReference>
<dbReference type="InterPro" id="IPR000531">
    <property type="entry name" value="Beta-barrel_TonB"/>
</dbReference>
<dbReference type="Pfam" id="PF07715">
    <property type="entry name" value="Plug"/>
    <property type="match status" value="1"/>
</dbReference>
<evidence type="ECO:0000256" key="11">
    <source>
        <dbReference type="ARBA" id="ARBA00023237"/>
    </source>
</evidence>
<evidence type="ECO:0000256" key="2">
    <source>
        <dbReference type="ARBA" id="ARBA00022448"/>
    </source>
</evidence>
<comment type="subcellular location">
    <subcellularLocation>
        <location evidence="1 12">Cell outer membrane</location>
        <topology evidence="1 12">Multi-pass membrane protein</topology>
    </subcellularLocation>
</comment>
<keyword evidence="5 12" id="KW-0812">Transmembrane</keyword>
<dbReference type="AlphaFoldDB" id="A0A1T5F3L4"/>
<dbReference type="InterPro" id="IPR012910">
    <property type="entry name" value="Plug_dom"/>
</dbReference>
<evidence type="ECO:0000256" key="8">
    <source>
        <dbReference type="ARBA" id="ARBA00023065"/>
    </source>
</evidence>
<feature type="chain" id="PRO_5012911022" evidence="15">
    <location>
        <begin position="26"/>
        <end position="713"/>
    </location>
</feature>
<evidence type="ECO:0000256" key="1">
    <source>
        <dbReference type="ARBA" id="ARBA00004571"/>
    </source>
</evidence>
<evidence type="ECO:0000256" key="14">
    <source>
        <dbReference type="RuleBase" id="RU003357"/>
    </source>
</evidence>
<feature type="signal peptide" evidence="15">
    <location>
        <begin position="1"/>
        <end position="25"/>
    </location>
</feature>
<evidence type="ECO:0000256" key="15">
    <source>
        <dbReference type="SAM" id="SignalP"/>
    </source>
</evidence>
<dbReference type="InterPro" id="IPR036942">
    <property type="entry name" value="Beta-barrel_TonB_sf"/>
</dbReference>
<dbReference type="GO" id="GO:0009279">
    <property type="term" value="C:cell outer membrane"/>
    <property type="evidence" value="ECO:0007669"/>
    <property type="project" value="UniProtKB-SubCell"/>
</dbReference>
<keyword evidence="19" id="KW-1185">Reference proteome</keyword>
<dbReference type="PROSITE" id="PS01156">
    <property type="entry name" value="TONB_DEPENDENT_REC_2"/>
    <property type="match status" value="1"/>
</dbReference>
<evidence type="ECO:0000256" key="7">
    <source>
        <dbReference type="ARBA" id="ARBA00023004"/>
    </source>
</evidence>
<protein>
    <submittedName>
        <fullName evidence="18">Iron complex outermembrane recepter protein</fullName>
    </submittedName>
</protein>
<keyword evidence="8" id="KW-0406">Ion transport</keyword>
<dbReference type="PROSITE" id="PS52016">
    <property type="entry name" value="TONB_DEPENDENT_REC_3"/>
    <property type="match status" value="1"/>
</dbReference>
<dbReference type="InterPro" id="IPR010917">
    <property type="entry name" value="TonB_rcpt_CS"/>
</dbReference>
<keyword evidence="9 14" id="KW-0798">TonB box</keyword>
<keyword evidence="10 12" id="KW-0472">Membrane</keyword>
<feature type="domain" description="TonB-dependent receptor plug" evidence="17">
    <location>
        <begin position="55"/>
        <end position="160"/>
    </location>
</feature>
<evidence type="ECO:0000259" key="17">
    <source>
        <dbReference type="Pfam" id="PF07715"/>
    </source>
</evidence>
<keyword evidence="7" id="KW-0408">Iron</keyword>
<evidence type="ECO:0000313" key="18">
    <source>
        <dbReference type="EMBL" id="SKB90650.1"/>
    </source>
</evidence>
<dbReference type="STRING" id="439228.SAMN06295920_10895"/>
<keyword evidence="3 12" id="KW-1134">Transmembrane beta strand</keyword>
<evidence type="ECO:0000313" key="19">
    <source>
        <dbReference type="Proteomes" id="UP000189818"/>
    </source>
</evidence>
<evidence type="ECO:0000256" key="6">
    <source>
        <dbReference type="ARBA" id="ARBA00022729"/>
    </source>
</evidence>
<evidence type="ECO:0000256" key="12">
    <source>
        <dbReference type="PROSITE-ProRule" id="PRU01360"/>
    </source>
</evidence>
<dbReference type="Gene3D" id="2.40.170.20">
    <property type="entry name" value="TonB-dependent receptor, beta-barrel domain"/>
    <property type="match status" value="1"/>
</dbReference>
<dbReference type="EMBL" id="FUYM01000008">
    <property type="protein sequence ID" value="SKB90650.1"/>
    <property type="molecule type" value="Genomic_DNA"/>
</dbReference>
<keyword evidence="6 15" id="KW-0732">Signal</keyword>
<organism evidence="18 19">
    <name type="scientific">Rhizorhabdus histidinilytica</name>
    <dbReference type="NCBI Taxonomy" id="439228"/>
    <lineage>
        <taxon>Bacteria</taxon>
        <taxon>Pseudomonadati</taxon>
        <taxon>Pseudomonadota</taxon>
        <taxon>Alphaproteobacteria</taxon>
        <taxon>Sphingomonadales</taxon>
        <taxon>Sphingomonadaceae</taxon>
        <taxon>Rhizorhabdus</taxon>
    </lineage>
</organism>
<dbReference type="PANTHER" id="PTHR32552:SF81">
    <property type="entry name" value="TONB-DEPENDENT OUTER MEMBRANE RECEPTOR"/>
    <property type="match status" value="1"/>
</dbReference>
<evidence type="ECO:0000256" key="10">
    <source>
        <dbReference type="ARBA" id="ARBA00023136"/>
    </source>
</evidence>
<evidence type="ECO:0000256" key="5">
    <source>
        <dbReference type="ARBA" id="ARBA00022692"/>
    </source>
</evidence>
<feature type="domain" description="TonB-dependent receptor-like beta-barrel" evidence="16">
    <location>
        <begin position="258"/>
        <end position="674"/>
    </location>
</feature>
<sequence length="713" mass="78568">MTGKLRIGRWAIGTALFSFATIAMAQQPGTGGPAVGADEAPDQIVVTGRKREERLQDVPEAITAFTSATIEAAAIDNIRDVALNVPNFSISSAEQPGIVLINIRGVGQVRNGEPPIAVVIDGVQLNNVNQFTQDLFDIERIEVLKGPQGAVYGRNAIAGALNIVTRQPTNALEGMVEGTVGTGLDLRARAAISGPIVEDKLLFRFSGAVRDFDGDIRNVTVGRDINDDKSYSFRGNLIAHPTEALTIDIRGSRTENHSGAAWYSFVPPGSRRTDLLPITADIPGKVDRYLHDASVKIDYEFPGATLTSVSAYTRTKFFLNEDFDFLPFDFLSGTQGFKSNAWSQELRLTSDPGRFNWMAGAYLIKTDQKLDSVLFVRPGAGGVLFPFPIPAPTIFTATRSTDDNFAYAFFGQANYGATDALDLSLGLRYDIDERKQTDRALPGLPRYDKTFKAFQPKLAITYKLTPDANLYASAGKGFRSGGFNPNARITRVYKAEENWSFETGFKSTWLDRKLTLNGALFYTRVKDRQIYLFDQLTGSQIITNPIPRSRIFGAEMEMTARPADGLDISLSGGFLDTKVTRYDTTVFAGLPAAGDFTGNDLPQVPRWSYSAAMQYRIPLGADTDLTPRIEANGKGGHYYWEVDNRDRLNFVNLVNARLSLRTGPVTLTAYVENLFDKEYLVDVVAQRFSGAPLGDYNQRSWGRRYGLTGRFNF</sequence>